<reference evidence="2" key="2">
    <citation type="submission" date="2021-04" db="EMBL/GenBank/DDBJ databases">
        <authorList>
            <person name="Gilroy R."/>
        </authorList>
    </citation>
    <scope>NUCLEOTIDE SEQUENCE</scope>
    <source>
        <strain evidence="2">ChiBcec6-4105</strain>
    </source>
</reference>
<reference evidence="2" key="1">
    <citation type="journal article" date="2021" name="PeerJ">
        <title>Extensive microbial diversity within the chicken gut microbiome revealed by metagenomics and culture.</title>
        <authorList>
            <person name="Gilroy R."/>
            <person name="Ravi A."/>
            <person name="Getino M."/>
            <person name="Pursley I."/>
            <person name="Horton D.L."/>
            <person name="Alikhan N.F."/>
            <person name="Baker D."/>
            <person name="Gharbi K."/>
            <person name="Hall N."/>
            <person name="Watson M."/>
            <person name="Adriaenssens E.M."/>
            <person name="Foster-Nyarko E."/>
            <person name="Jarju S."/>
            <person name="Secka A."/>
            <person name="Antonio M."/>
            <person name="Oren A."/>
            <person name="Chaudhuri R.R."/>
            <person name="La Ragione R."/>
            <person name="Hildebrand F."/>
            <person name="Pallen M.J."/>
        </authorList>
    </citation>
    <scope>NUCLEOTIDE SEQUENCE</scope>
    <source>
        <strain evidence="2">ChiBcec6-4105</strain>
    </source>
</reference>
<comment type="caution">
    <text evidence="2">The sequence shown here is derived from an EMBL/GenBank/DDBJ whole genome shotgun (WGS) entry which is preliminary data.</text>
</comment>
<organism evidence="2 3">
    <name type="scientific">Candidatus Blautia avicola</name>
    <dbReference type="NCBI Taxonomy" id="2838483"/>
    <lineage>
        <taxon>Bacteria</taxon>
        <taxon>Bacillati</taxon>
        <taxon>Bacillota</taxon>
        <taxon>Clostridia</taxon>
        <taxon>Lachnospirales</taxon>
        <taxon>Lachnospiraceae</taxon>
        <taxon>Blautia</taxon>
    </lineage>
</organism>
<dbReference type="AlphaFoldDB" id="A0A9D2QTF4"/>
<name>A0A9D2QTF4_9FIRM</name>
<accession>A0A9D2QTF4</accession>
<sequence length="146" mass="16682">MEARGVIVKETSQYQNLKGYCFVSCQTVYTILSSFLSDGEKRIVAAHELGHIVLHHNELKMAPMLDDKLYNMVDDTEYQANLFTADLLISDQDVAELAQNEDLDYFSFCSALQATPELMSFKLYSLIHRGQNYNMPLDLNSRFLAK</sequence>
<proteinExistence type="predicted"/>
<evidence type="ECO:0000313" key="3">
    <source>
        <dbReference type="Proteomes" id="UP000823892"/>
    </source>
</evidence>
<evidence type="ECO:0000259" key="1">
    <source>
        <dbReference type="Pfam" id="PF06114"/>
    </source>
</evidence>
<dbReference type="InterPro" id="IPR010359">
    <property type="entry name" value="IrrE_HExxH"/>
</dbReference>
<feature type="domain" description="IrrE N-terminal-like" evidence="1">
    <location>
        <begin position="31"/>
        <end position="120"/>
    </location>
</feature>
<dbReference type="Proteomes" id="UP000823892">
    <property type="component" value="Unassembled WGS sequence"/>
</dbReference>
<protein>
    <submittedName>
        <fullName evidence="2">ImmA/IrrE family metallo-endopeptidase</fullName>
    </submittedName>
</protein>
<gene>
    <name evidence="2" type="ORF">H9914_01795</name>
</gene>
<dbReference type="Pfam" id="PF06114">
    <property type="entry name" value="Peptidase_M78"/>
    <property type="match status" value="1"/>
</dbReference>
<evidence type="ECO:0000313" key="2">
    <source>
        <dbReference type="EMBL" id="HJD27723.1"/>
    </source>
</evidence>
<dbReference type="EMBL" id="DWUY01000040">
    <property type="protein sequence ID" value="HJD27723.1"/>
    <property type="molecule type" value="Genomic_DNA"/>
</dbReference>